<feature type="compositionally biased region" description="Polar residues" evidence="1">
    <location>
        <begin position="259"/>
        <end position="268"/>
    </location>
</feature>
<dbReference type="EMBL" id="JAUTXT010000034">
    <property type="protein sequence ID" value="KAK3672304.1"/>
    <property type="molecule type" value="Genomic_DNA"/>
</dbReference>
<evidence type="ECO:0000313" key="2">
    <source>
        <dbReference type="EMBL" id="KAK3672304.1"/>
    </source>
</evidence>
<sequence>MANLSTKDGFTILHLVGETLGQMHFQNAQRSMHDPWSQYAERMLKAGADPCSLGVPTDKRKGLMTPLLASLKQGTHTFDDLRLVLQAWASLVHRAGLDLSEYGAREANMWSLVSQGVHLPKILSPWGHSSEAYYAHVSLHTGPKAQDWTIVLSGTLITQTYVLQQPPGAFPRSSYLPGIIAWPPTTAELQEGRWLMQEAKSRQADRIALNVMAHQNIEPFGELVESTQDDTSSIVLLSERSARRGIPPRSHSEPRSSRGQQMALTKSV</sequence>
<dbReference type="AlphaFoldDB" id="A0AAE0TTX6"/>
<evidence type="ECO:0000313" key="3">
    <source>
        <dbReference type="Proteomes" id="UP001274830"/>
    </source>
</evidence>
<dbReference type="Proteomes" id="UP001274830">
    <property type="component" value="Unassembled WGS sequence"/>
</dbReference>
<accession>A0AAE0TTX6</accession>
<evidence type="ECO:0000256" key="1">
    <source>
        <dbReference type="SAM" id="MobiDB-lite"/>
    </source>
</evidence>
<gene>
    <name evidence="2" type="ORF">LTR78_007844</name>
</gene>
<organism evidence="2 3">
    <name type="scientific">Recurvomyces mirabilis</name>
    <dbReference type="NCBI Taxonomy" id="574656"/>
    <lineage>
        <taxon>Eukaryota</taxon>
        <taxon>Fungi</taxon>
        <taxon>Dikarya</taxon>
        <taxon>Ascomycota</taxon>
        <taxon>Pezizomycotina</taxon>
        <taxon>Dothideomycetes</taxon>
        <taxon>Dothideomycetidae</taxon>
        <taxon>Mycosphaerellales</taxon>
        <taxon>Teratosphaeriaceae</taxon>
        <taxon>Recurvomyces</taxon>
    </lineage>
</organism>
<protein>
    <submittedName>
        <fullName evidence="2">Uncharacterized protein</fullName>
    </submittedName>
</protein>
<proteinExistence type="predicted"/>
<reference evidence="2" key="1">
    <citation type="submission" date="2023-07" db="EMBL/GenBank/DDBJ databases">
        <title>Black Yeasts Isolated from many extreme environments.</title>
        <authorList>
            <person name="Coleine C."/>
            <person name="Stajich J.E."/>
            <person name="Selbmann L."/>
        </authorList>
    </citation>
    <scope>NUCLEOTIDE SEQUENCE</scope>
    <source>
        <strain evidence="2">CCFEE 5485</strain>
    </source>
</reference>
<keyword evidence="3" id="KW-1185">Reference proteome</keyword>
<comment type="caution">
    <text evidence="2">The sequence shown here is derived from an EMBL/GenBank/DDBJ whole genome shotgun (WGS) entry which is preliminary data.</text>
</comment>
<name>A0AAE0TTX6_9PEZI</name>
<feature type="region of interest" description="Disordered" evidence="1">
    <location>
        <begin position="238"/>
        <end position="268"/>
    </location>
</feature>